<gene>
    <name evidence="1" type="ORF">Q4481_09190</name>
</gene>
<comment type="caution">
    <text evidence="1">The sequence shown here is derived from an EMBL/GenBank/DDBJ whole genome shotgun (WGS) entry which is preliminary data.</text>
</comment>
<proteinExistence type="predicted"/>
<reference evidence="1" key="1">
    <citation type="journal article" date="2015" name="Int. J. Syst. Evol. Microbiol.">
        <title>Rhizobium alvei sp. nov., isolated from a freshwater river.</title>
        <authorList>
            <person name="Sheu S.Y."/>
            <person name="Huang H.W."/>
            <person name="Young C.C."/>
            <person name="Chen W.M."/>
        </authorList>
    </citation>
    <scope>NUCLEOTIDE SEQUENCE</scope>
    <source>
        <strain evidence="1">TNR-22</strain>
    </source>
</reference>
<sequence>MIYLLLIGMAVLISAMFVATAISSFVNFMRENEADRRTLRSRQIA</sequence>
<evidence type="ECO:0000313" key="2">
    <source>
        <dbReference type="Proteomes" id="UP001174932"/>
    </source>
</evidence>
<dbReference type="EMBL" id="JAUOZU010000006">
    <property type="protein sequence ID" value="MDO6964130.1"/>
    <property type="molecule type" value="Genomic_DNA"/>
</dbReference>
<organism evidence="1 2">
    <name type="scientific">Rhizobium alvei</name>
    <dbReference type="NCBI Taxonomy" id="1132659"/>
    <lineage>
        <taxon>Bacteria</taxon>
        <taxon>Pseudomonadati</taxon>
        <taxon>Pseudomonadota</taxon>
        <taxon>Alphaproteobacteria</taxon>
        <taxon>Hyphomicrobiales</taxon>
        <taxon>Rhizobiaceae</taxon>
        <taxon>Rhizobium/Agrobacterium group</taxon>
        <taxon>Rhizobium</taxon>
    </lineage>
</organism>
<keyword evidence="2" id="KW-1185">Reference proteome</keyword>
<dbReference type="RefSeq" id="WP_304376039.1">
    <property type="nucleotide sequence ID" value="NZ_JAUOZU010000006.1"/>
</dbReference>
<reference evidence="1" key="2">
    <citation type="submission" date="2023-07" db="EMBL/GenBank/DDBJ databases">
        <authorList>
            <person name="Shen H."/>
        </authorList>
    </citation>
    <scope>NUCLEOTIDE SEQUENCE</scope>
    <source>
        <strain evidence="1">TNR-22</strain>
    </source>
</reference>
<evidence type="ECO:0000313" key="1">
    <source>
        <dbReference type="EMBL" id="MDO6964130.1"/>
    </source>
</evidence>
<name>A0ABT8YKF3_9HYPH</name>
<accession>A0ABT8YKF3</accession>
<dbReference type="Proteomes" id="UP001174932">
    <property type="component" value="Unassembled WGS sequence"/>
</dbReference>
<protein>
    <submittedName>
        <fullName evidence="1">Uncharacterized protein</fullName>
    </submittedName>
</protein>